<feature type="region of interest" description="Disordered" evidence="1">
    <location>
        <begin position="143"/>
        <end position="232"/>
    </location>
</feature>
<evidence type="ECO:0000256" key="3">
    <source>
        <dbReference type="SAM" id="SignalP"/>
    </source>
</evidence>
<gene>
    <name evidence="4" type="ORF">OHU27_28140</name>
</gene>
<protein>
    <recommendedName>
        <fullName evidence="6">Secreted protein</fullName>
    </recommendedName>
</protein>
<evidence type="ECO:0000256" key="1">
    <source>
        <dbReference type="SAM" id="MobiDB-lite"/>
    </source>
</evidence>
<dbReference type="RefSeq" id="WP_406259677.1">
    <property type="nucleotide sequence ID" value="NZ_CP108125.1"/>
</dbReference>
<feature type="signal peptide" evidence="3">
    <location>
        <begin position="1"/>
        <end position="27"/>
    </location>
</feature>
<dbReference type="EMBL" id="CP108125">
    <property type="protein sequence ID" value="WTO86093.1"/>
    <property type="molecule type" value="Genomic_DNA"/>
</dbReference>
<reference evidence="4 5" key="1">
    <citation type="submission" date="2022-10" db="EMBL/GenBank/DDBJ databases">
        <title>The complete genomes of actinobacterial strains from the NBC collection.</title>
        <authorList>
            <person name="Joergensen T.S."/>
            <person name="Alvarez Arevalo M."/>
            <person name="Sterndorff E.B."/>
            <person name="Faurdal D."/>
            <person name="Vuksanovic O."/>
            <person name="Mourched A.-S."/>
            <person name="Charusanti P."/>
            <person name="Shaw S."/>
            <person name="Blin K."/>
            <person name="Weber T."/>
        </authorList>
    </citation>
    <scope>NUCLEOTIDE SEQUENCE [LARGE SCALE GENOMIC DNA]</scope>
    <source>
        <strain evidence="4 5">NBC_00206</strain>
    </source>
</reference>
<keyword evidence="2" id="KW-0812">Transmembrane</keyword>
<evidence type="ECO:0008006" key="6">
    <source>
        <dbReference type="Google" id="ProtNLM"/>
    </source>
</evidence>
<feature type="region of interest" description="Disordered" evidence="1">
    <location>
        <begin position="95"/>
        <end position="127"/>
    </location>
</feature>
<feature type="transmembrane region" description="Helical" evidence="2">
    <location>
        <begin position="249"/>
        <end position="268"/>
    </location>
</feature>
<keyword evidence="3" id="KW-0732">Signal</keyword>
<organism evidence="4 5">
    <name type="scientific">Streptomyces nigra</name>
    <dbReference type="NCBI Taxonomy" id="1827580"/>
    <lineage>
        <taxon>Bacteria</taxon>
        <taxon>Bacillati</taxon>
        <taxon>Actinomycetota</taxon>
        <taxon>Actinomycetes</taxon>
        <taxon>Kitasatosporales</taxon>
        <taxon>Streptomycetaceae</taxon>
        <taxon>Streptomyces</taxon>
    </lineage>
</organism>
<keyword evidence="5" id="KW-1185">Reference proteome</keyword>
<evidence type="ECO:0000256" key="2">
    <source>
        <dbReference type="SAM" id="Phobius"/>
    </source>
</evidence>
<keyword evidence="2" id="KW-0472">Membrane</keyword>
<keyword evidence="2" id="KW-1133">Transmembrane helix</keyword>
<evidence type="ECO:0000313" key="4">
    <source>
        <dbReference type="EMBL" id="WTO86093.1"/>
    </source>
</evidence>
<name>A0ABZ1J0P6_9ACTN</name>
<feature type="chain" id="PRO_5046252440" description="Secreted protein" evidence="3">
    <location>
        <begin position="28"/>
        <end position="277"/>
    </location>
</feature>
<proteinExistence type="predicted"/>
<sequence length="277" mass="26861">MRRTVRALSVAALAGAALGAGAQAALADPTAEVGPATVTPGESVTVSVTCDPVDGAAPDTLDAVSQAFEDGTVQLRRVSEGADAGPVYRGAAQISPAENFEGDPDAAGPESAWTVDGTCPATGGAEGSDWSATFDVALAAGAGGGGSEGDTLAADSGGEDPAASTLSAPRETDKGDKGGCSGSSWGGGGEWGDSGGSSSRPRTEGSGEWNGGKTHQPEPCESSAVPVDPAVPGGVKAGQGGVFTDSVPALVGGGVLIVGAAGGAVYRLRRRAPAWRK</sequence>
<accession>A0ABZ1J0P6</accession>
<feature type="compositionally biased region" description="Gly residues" evidence="1">
    <location>
        <begin position="178"/>
        <end position="195"/>
    </location>
</feature>
<dbReference type="Proteomes" id="UP001622690">
    <property type="component" value="Chromosome"/>
</dbReference>
<evidence type="ECO:0000313" key="5">
    <source>
        <dbReference type="Proteomes" id="UP001622690"/>
    </source>
</evidence>